<organism evidence="1 2">
    <name type="scientific">Diacronema lutheri</name>
    <name type="common">Unicellular marine alga</name>
    <name type="synonym">Monochrysis lutheri</name>
    <dbReference type="NCBI Taxonomy" id="2081491"/>
    <lineage>
        <taxon>Eukaryota</taxon>
        <taxon>Haptista</taxon>
        <taxon>Haptophyta</taxon>
        <taxon>Pavlovophyceae</taxon>
        <taxon>Pavlovales</taxon>
        <taxon>Pavlovaceae</taxon>
        <taxon>Diacronema</taxon>
    </lineage>
</organism>
<proteinExistence type="predicted"/>
<name>A0A8J6CDA4_DIALT</name>
<keyword evidence="2" id="KW-1185">Reference proteome</keyword>
<protein>
    <submittedName>
        <fullName evidence="1">Uncharacterized protein</fullName>
    </submittedName>
</protein>
<evidence type="ECO:0000313" key="2">
    <source>
        <dbReference type="Proteomes" id="UP000751190"/>
    </source>
</evidence>
<dbReference type="EMBL" id="JAGTXO010000001">
    <property type="protein sequence ID" value="KAG8470782.1"/>
    <property type="molecule type" value="Genomic_DNA"/>
</dbReference>
<gene>
    <name evidence="1" type="ORF">KFE25_009203</name>
</gene>
<sequence>MAARASWWLRGDRLLPVLAVASLLVVVVRVRLEMGVLDTRESARTGGDALGWLGRRRAARRARAAGVLDERAMHRLISAAGVADDGLPAYRPRADHDASEANELVRPVALSRRALARFLECAAEHSDDFCRELMERERREANETAARAADKKADPRAHWLEKCDRRCQPACMAQCKQRRTDMYEAQLLRETGTGMAAFCTGQCANLCLQKCQKIAREALVPLG</sequence>
<reference evidence="1" key="1">
    <citation type="submission" date="2021-05" db="EMBL/GenBank/DDBJ databases">
        <title>The genome of the haptophyte Pavlova lutheri (Diacronema luteri, Pavlovales) - a model for lipid biosynthesis in eukaryotic algae.</title>
        <authorList>
            <person name="Hulatt C.J."/>
            <person name="Posewitz M.C."/>
        </authorList>
    </citation>
    <scope>NUCLEOTIDE SEQUENCE</scope>
    <source>
        <strain evidence="1">NIVA-4/92</strain>
    </source>
</reference>
<comment type="caution">
    <text evidence="1">The sequence shown here is derived from an EMBL/GenBank/DDBJ whole genome shotgun (WGS) entry which is preliminary data.</text>
</comment>
<dbReference type="AlphaFoldDB" id="A0A8J6CDA4"/>
<accession>A0A8J6CDA4</accession>
<evidence type="ECO:0000313" key="1">
    <source>
        <dbReference type="EMBL" id="KAG8470782.1"/>
    </source>
</evidence>
<dbReference type="Proteomes" id="UP000751190">
    <property type="component" value="Unassembled WGS sequence"/>
</dbReference>